<dbReference type="InParanoid" id="A0A409XF49"/>
<reference evidence="3 4" key="1">
    <citation type="journal article" date="2018" name="Evol. Lett.">
        <title>Horizontal gene cluster transfer increased hallucinogenic mushroom diversity.</title>
        <authorList>
            <person name="Reynolds H.T."/>
            <person name="Vijayakumar V."/>
            <person name="Gluck-Thaler E."/>
            <person name="Korotkin H.B."/>
            <person name="Matheny P.B."/>
            <person name="Slot J.C."/>
        </authorList>
    </citation>
    <scope>NUCLEOTIDE SEQUENCE [LARGE SCALE GENOMIC DNA]</scope>
    <source>
        <strain evidence="3 4">2631</strain>
    </source>
</reference>
<accession>A0A409XF49</accession>
<evidence type="ECO:0000313" key="3">
    <source>
        <dbReference type="EMBL" id="PPQ89418.1"/>
    </source>
</evidence>
<feature type="region of interest" description="Disordered" evidence="1">
    <location>
        <begin position="25"/>
        <end position="74"/>
    </location>
</feature>
<sequence length="150" mass="16931">MAEIETCPPRYNEYLASQRRVSNWVQKTHSQTTHQSLQNMNRPLSSKRSPSTESILTNSSPPRHRHSAQKKSHRRLIRSEINNGKSIGQQPLVSPTVALISSSLFVYAFLPSLLTITAFVVILTLATMETEETKDRKSKVCPERDDALLS</sequence>
<organism evidence="3 4">
    <name type="scientific">Psilocybe cyanescens</name>
    <dbReference type="NCBI Taxonomy" id="93625"/>
    <lineage>
        <taxon>Eukaryota</taxon>
        <taxon>Fungi</taxon>
        <taxon>Dikarya</taxon>
        <taxon>Basidiomycota</taxon>
        <taxon>Agaricomycotina</taxon>
        <taxon>Agaricomycetes</taxon>
        <taxon>Agaricomycetidae</taxon>
        <taxon>Agaricales</taxon>
        <taxon>Agaricineae</taxon>
        <taxon>Strophariaceae</taxon>
        <taxon>Psilocybe</taxon>
    </lineage>
</organism>
<evidence type="ECO:0000313" key="4">
    <source>
        <dbReference type="Proteomes" id="UP000283269"/>
    </source>
</evidence>
<feature type="compositionally biased region" description="Basic residues" evidence="1">
    <location>
        <begin position="62"/>
        <end position="74"/>
    </location>
</feature>
<dbReference type="Proteomes" id="UP000283269">
    <property type="component" value="Unassembled WGS sequence"/>
</dbReference>
<keyword evidence="4" id="KW-1185">Reference proteome</keyword>
<keyword evidence="2" id="KW-0812">Transmembrane</keyword>
<keyword evidence="2" id="KW-1133">Transmembrane helix</keyword>
<dbReference type="AlphaFoldDB" id="A0A409XF49"/>
<keyword evidence="2" id="KW-0472">Membrane</keyword>
<feature type="compositionally biased region" description="Polar residues" evidence="1">
    <location>
        <begin position="25"/>
        <end position="61"/>
    </location>
</feature>
<dbReference type="OrthoDB" id="3051618at2759"/>
<gene>
    <name evidence="3" type="ORF">CVT25_002184</name>
</gene>
<protein>
    <submittedName>
        <fullName evidence="3">Uncharacterized protein</fullName>
    </submittedName>
</protein>
<comment type="caution">
    <text evidence="3">The sequence shown here is derived from an EMBL/GenBank/DDBJ whole genome shotgun (WGS) entry which is preliminary data.</text>
</comment>
<dbReference type="EMBL" id="NHYD01001886">
    <property type="protein sequence ID" value="PPQ89418.1"/>
    <property type="molecule type" value="Genomic_DNA"/>
</dbReference>
<feature type="transmembrane region" description="Helical" evidence="2">
    <location>
        <begin position="104"/>
        <end position="128"/>
    </location>
</feature>
<name>A0A409XF49_PSICY</name>
<evidence type="ECO:0000256" key="2">
    <source>
        <dbReference type="SAM" id="Phobius"/>
    </source>
</evidence>
<evidence type="ECO:0000256" key="1">
    <source>
        <dbReference type="SAM" id="MobiDB-lite"/>
    </source>
</evidence>
<proteinExistence type="predicted"/>